<protein>
    <recommendedName>
        <fullName evidence="14">RxLR effector protein</fullName>
    </recommendedName>
</protein>
<dbReference type="Proteomes" id="UP000486351">
    <property type="component" value="Unassembled WGS sequence"/>
</dbReference>
<feature type="signal peptide" evidence="1">
    <location>
        <begin position="1"/>
        <end position="23"/>
    </location>
</feature>
<evidence type="ECO:0000313" key="3">
    <source>
        <dbReference type="EMBL" id="KAE9067406.1"/>
    </source>
</evidence>
<accession>A0A6A3HRB6</accession>
<dbReference type="EMBL" id="QXFX01003718">
    <property type="protein sequence ID" value="KAE9067406.1"/>
    <property type="molecule type" value="Genomic_DNA"/>
</dbReference>
<dbReference type="EMBL" id="QXGB01003291">
    <property type="protein sequence ID" value="KAE9171606.1"/>
    <property type="molecule type" value="Genomic_DNA"/>
</dbReference>
<evidence type="ECO:0000313" key="7">
    <source>
        <dbReference type="EMBL" id="KAE9284442.1"/>
    </source>
</evidence>
<dbReference type="Proteomes" id="UP000460718">
    <property type="component" value="Unassembled WGS sequence"/>
</dbReference>
<evidence type="ECO:0000313" key="8">
    <source>
        <dbReference type="Proteomes" id="UP000433483"/>
    </source>
</evidence>
<evidence type="ECO:0000256" key="1">
    <source>
        <dbReference type="SAM" id="SignalP"/>
    </source>
</evidence>
<dbReference type="Proteomes" id="UP000440732">
    <property type="component" value="Unassembled WGS sequence"/>
</dbReference>
<sequence length="82" mass="8837">MTYTTRTPSVILTLALAVIYVGTPPNPGTLIGSGNIWSFSLSLRARFKLTILPDAPVSSRICTRRSFTAPCTDETSRLSSCS</sequence>
<dbReference type="Proteomes" id="UP000433483">
    <property type="component" value="Unassembled WGS sequence"/>
</dbReference>
<evidence type="ECO:0000313" key="6">
    <source>
        <dbReference type="EMBL" id="KAE9176146.1"/>
    </source>
</evidence>
<keyword evidence="8" id="KW-1185">Reference proteome</keyword>
<dbReference type="EMBL" id="QXGA01003771">
    <property type="protein sequence ID" value="KAE9079517.1"/>
    <property type="molecule type" value="Genomic_DNA"/>
</dbReference>
<feature type="chain" id="PRO_5036164179" description="RxLR effector protein" evidence="1">
    <location>
        <begin position="24"/>
        <end position="82"/>
    </location>
</feature>
<evidence type="ECO:0000313" key="4">
    <source>
        <dbReference type="EMBL" id="KAE9079517.1"/>
    </source>
</evidence>
<evidence type="ECO:0000313" key="10">
    <source>
        <dbReference type="Proteomes" id="UP000460718"/>
    </source>
</evidence>
<dbReference type="Proteomes" id="UP000476176">
    <property type="component" value="Unassembled WGS sequence"/>
</dbReference>
<gene>
    <name evidence="6" type="ORF">PF004_g26179</name>
    <name evidence="5" type="ORF">PF005_g27072</name>
    <name evidence="4" type="ORF">PF006_g27506</name>
    <name evidence="7" type="ORF">PF008_g27154</name>
    <name evidence="3" type="ORF">PF010_g27471</name>
    <name evidence="2" type="ORF">PF011_g26009</name>
</gene>
<evidence type="ECO:0000313" key="12">
    <source>
        <dbReference type="Proteomes" id="UP000486351"/>
    </source>
</evidence>
<evidence type="ECO:0000313" key="9">
    <source>
        <dbReference type="Proteomes" id="UP000440732"/>
    </source>
</evidence>
<dbReference type="EMBL" id="QXFY01003515">
    <property type="protein sequence ID" value="KAE9284442.1"/>
    <property type="molecule type" value="Genomic_DNA"/>
</dbReference>
<evidence type="ECO:0000313" key="5">
    <source>
        <dbReference type="EMBL" id="KAE9171606.1"/>
    </source>
</evidence>
<comment type="caution">
    <text evidence="2">The sequence shown here is derived from an EMBL/GenBank/DDBJ whole genome shotgun (WGS) entry which is preliminary data.</text>
</comment>
<evidence type="ECO:0000313" key="11">
    <source>
        <dbReference type="Proteomes" id="UP000476176"/>
    </source>
</evidence>
<organism evidence="2 10">
    <name type="scientific">Phytophthora fragariae</name>
    <dbReference type="NCBI Taxonomy" id="53985"/>
    <lineage>
        <taxon>Eukaryota</taxon>
        <taxon>Sar</taxon>
        <taxon>Stramenopiles</taxon>
        <taxon>Oomycota</taxon>
        <taxon>Peronosporomycetes</taxon>
        <taxon>Peronosporales</taxon>
        <taxon>Peronosporaceae</taxon>
        <taxon>Phytophthora</taxon>
    </lineage>
</organism>
<dbReference type="Proteomes" id="UP000488956">
    <property type="component" value="Unassembled WGS sequence"/>
</dbReference>
<evidence type="ECO:0000313" key="13">
    <source>
        <dbReference type="Proteomes" id="UP000488956"/>
    </source>
</evidence>
<keyword evidence="1" id="KW-0732">Signal</keyword>
<reference evidence="10 11" key="1">
    <citation type="submission" date="2018-09" db="EMBL/GenBank/DDBJ databases">
        <title>Genomic investigation of the strawberry pathogen Phytophthora fragariae indicates pathogenicity is determined by transcriptional variation in three key races.</title>
        <authorList>
            <person name="Adams T.M."/>
            <person name="Armitage A.D."/>
            <person name="Sobczyk M.K."/>
            <person name="Bates H.J."/>
            <person name="Dunwell J.M."/>
            <person name="Nellist C.F."/>
            <person name="Harrison R.J."/>
        </authorList>
    </citation>
    <scope>NUCLEOTIDE SEQUENCE [LARGE SCALE GENOMIC DNA]</scope>
    <source>
        <strain evidence="6 11">BC-23</strain>
        <strain evidence="5 8">NOV-27</strain>
        <strain evidence="4 9">NOV-5</strain>
        <strain evidence="7 12">NOV-77</strain>
        <strain evidence="3 13">ONT-3</strain>
        <strain evidence="2 10">SCRP245</strain>
    </source>
</reference>
<proteinExistence type="predicted"/>
<dbReference type="AlphaFoldDB" id="A0A6A3HRB6"/>
<dbReference type="OrthoDB" id="10284894at2759"/>
<evidence type="ECO:0000313" key="2">
    <source>
        <dbReference type="EMBL" id="KAE8971502.1"/>
    </source>
</evidence>
<name>A0A6A3HRB6_9STRA</name>
<dbReference type="EMBL" id="QXGC01003384">
    <property type="protein sequence ID" value="KAE9176146.1"/>
    <property type="molecule type" value="Genomic_DNA"/>
</dbReference>
<dbReference type="EMBL" id="QXFW01003325">
    <property type="protein sequence ID" value="KAE8971502.1"/>
    <property type="molecule type" value="Genomic_DNA"/>
</dbReference>
<evidence type="ECO:0008006" key="14">
    <source>
        <dbReference type="Google" id="ProtNLM"/>
    </source>
</evidence>